<feature type="compositionally biased region" description="Basic and acidic residues" evidence="3">
    <location>
        <begin position="1"/>
        <end position="19"/>
    </location>
</feature>
<feature type="compositionally biased region" description="Basic and acidic residues" evidence="3">
    <location>
        <begin position="812"/>
        <end position="829"/>
    </location>
</feature>
<feature type="region of interest" description="Disordered" evidence="3">
    <location>
        <begin position="1120"/>
        <end position="1172"/>
    </location>
</feature>
<dbReference type="PROSITE" id="PS50011">
    <property type="entry name" value="PROTEIN_KINASE_DOM"/>
    <property type="match status" value="1"/>
</dbReference>
<evidence type="ECO:0000256" key="3">
    <source>
        <dbReference type="SAM" id="MobiDB-lite"/>
    </source>
</evidence>
<evidence type="ECO:0000256" key="2">
    <source>
        <dbReference type="ARBA" id="ARBA00022840"/>
    </source>
</evidence>
<accession>A0A834L820</accession>
<dbReference type="Gene3D" id="1.10.510.10">
    <property type="entry name" value="Transferase(Phosphotransferase) domain 1"/>
    <property type="match status" value="1"/>
</dbReference>
<feature type="region of interest" description="Disordered" evidence="3">
    <location>
        <begin position="765"/>
        <end position="848"/>
    </location>
</feature>
<evidence type="ECO:0000259" key="4">
    <source>
        <dbReference type="PROSITE" id="PS50011"/>
    </source>
</evidence>
<dbReference type="InterPro" id="IPR011009">
    <property type="entry name" value="Kinase-like_dom_sf"/>
</dbReference>
<dbReference type="Gene3D" id="3.30.200.20">
    <property type="entry name" value="Phosphorylase Kinase, domain 1"/>
    <property type="match status" value="1"/>
</dbReference>
<reference evidence="5" key="1">
    <citation type="submission" date="2019-11" db="EMBL/GenBank/DDBJ databases">
        <authorList>
            <person name="Liu Y."/>
            <person name="Hou J."/>
            <person name="Li T.-Q."/>
            <person name="Guan C.-H."/>
            <person name="Wu X."/>
            <person name="Wu H.-Z."/>
            <person name="Ling F."/>
            <person name="Zhang R."/>
            <person name="Shi X.-G."/>
            <person name="Ren J.-P."/>
            <person name="Chen E.-F."/>
            <person name="Sun J.-M."/>
        </authorList>
    </citation>
    <scope>NUCLEOTIDE SEQUENCE</scope>
    <source>
        <strain evidence="5">Adult_tree_wgs_1</strain>
        <tissue evidence="5">Leaves</tissue>
    </source>
</reference>
<dbReference type="OrthoDB" id="1913135at2759"/>
<feature type="compositionally biased region" description="Basic and acidic residues" evidence="3">
    <location>
        <begin position="782"/>
        <end position="803"/>
    </location>
</feature>
<evidence type="ECO:0000313" key="5">
    <source>
        <dbReference type="EMBL" id="KAF7121003.1"/>
    </source>
</evidence>
<feature type="region of interest" description="Disordered" evidence="3">
    <location>
        <begin position="949"/>
        <end position="1042"/>
    </location>
</feature>
<dbReference type="InterPro" id="IPR050117">
    <property type="entry name" value="MAPK"/>
</dbReference>
<proteinExistence type="predicted"/>
<protein>
    <recommendedName>
        <fullName evidence="4">Protein kinase domain-containing protein</fullName>
    </recommendedName>
</protein>
<dbReference type="GO" id="GO:0005524">
    <property type="term" value="F:ATP binding"/>
    <property type="evidence" value="ECO:0007669"/>
    <property type="project" value="UniProtKB-KW"/>
</dbReference>
<dbReference type="Proteomes" id="UP000626092">
    <property type="component" value="Unassembled WGS sequence"/>
</dbReference>
<organism evidence="5 6">
    <name type="scientific">Rhododendron simsii</name>
    <name type="common">Sims's rhododendron</name>
    <dbReference type="NCBI Taxonomy" id="118357"/>
    <lineage>
        <taxon>Eukaryota</taxon>
        <taxon>Viridiplantae</taxon>
        <taxon>Streptophyta</taxon>
        <taxon>Embryophyta</taxon>
        <taxon>Tracheophyta</taxon>
        <taxon>Spermatophyta</taxon>
        <taxon>Magnoliopsida</taxon>
        <taxon>eudicotyledons</taxon>
        <taxon>Gunneridae</taxon>
        <taxon>Pentapetalae</taxon>
        <taxon>asterids</taxon>
        <taxon>Ericales</taxon>
        <taxon>Ericaceae</taxon>
        <taxon>Ericoideae</taxon>
        <taxon>Rhodoreae</taxon>
        <taxon>Rhododendron</taxon>
    </lineage>
</organism>
<dbReference type="PANTHER" id="PTHR24055">
    <property type="entry name" value="MITOGEN-ACTIVATED PROTEIN KINASE"/>
    <property type="match status" value="1"/>
</dbReference>
<gene>
    <name evidence="5" type="ORF">RHSIM_Rhsim13G0050000</name>
</gene>
<feature type="compositionally biased region" description="Basic and acidic residues" evidence="3">
    <location>
        <begin position="962"/>
        <end position="1026"/>
    </location>
</feature>
<keyword evidence="6" id="KW-1185">Reference proteome</keyword>
<feature type="region of interest" description="Disordered" evidence="3">
    <location>
        <begin position="1"/>
        <end position="20"/>
    </location>
</feature>
<dbReference type="Pfam" id="PF00069">
    <property type="entry name" value="Pkinase"/>
    <property type="match status" value="1"/>
</dbReference>
<keyword evidence="2" id="KW-0067">ATP-binding</keyword>
<evidence type="ECO:0000313" key="6">
    <source>
        <dbReference type="Proteomes" id="UP000626092"/>
    </source>
</evidence>
<dbReference type="SUPFAM" id="SSF56112">
    <property type="entry name" value="Protein kinase-like (PK-like)"/>
    <property type="match status" value="1"/>
</dbReference>
<evidence type="ECO:0000256" key="1">
    <source>
        <dbReference type="ARBA" id="ARBA00022741"/>
    </source>
</evidence>
<dbReference type="GO" id="GO:0004672">
    <property type="term" value="F:protein kinase activity"/>
    <property type="evidence" value="ECO:0007669"/>
    <property type="project" value="InterPro"/>
</dbReference>
<feature type="compositionally biased region" description="Polar residues" evidence="3">
    <location>
        <begin position="1150"/>
        <end position="1163"/>
    </location>
</feature>
<dbReference type="EMBL" id="WJXA01000013">
    <property type="protein sequence ID" value="KAF7121003.1"/>
    <property type="molecule type" value="Genomic_DNA"/>
</dbReference>
<feature type="domain" description="Protein kinase" evidence="4">
    <location>
        <begin position="125"/>
        <end position="408"/>
    </location>
</feature>
<sequence>MEKFQEVVESQQKKEENKDASAAVAGLLEKLSVKDEKASEEVPPRRRNLKVNMRKLMQRKGGRSLLLQLMVILMPILFRVCRDEWIPTWVFSDIFYVLLYFSTEELLEGNEKHCVASVETSVWRYRVLEELGDGTCGSVYRAINMETSEIVRNKLISCVNFGLKVFEESLVLSQVAVKKMKRKFYSWEECMNLREVKSLRKLNHPNIIKLKEIVRENDELFFIFDYMEYNLYQIMSRKQKPFSEEEIRAFMSQILLNLNNHSSFDFQENLLVTKDVIKIADFGLAREVSSIPPFTDYVSTRCFDLHTDMWAVGAVLAELFTMCPIFPGESEIDQLYKICCVLGTPDWTTFPEASALLISIGYSEIMPTDLSDIIPNASLEAIDLIKQLCSWDPLRRPTADQCLLHPFFQVGMRIPRPVWDPLPPKLNSIGPTPNLELKLWDFGTQPDDCFLGLTLAVKPSVAKLVDALYMGKGRQLERMTAVSWLSSDGVTFFLCMASHGLTNCVLSFFLNNCLFLNGVALLDDGVFVGPLGSPCYIVYRLALMYLDNLFPWNSFFLIDDLIPADISNTVSNGSGEVVNSVMQDIMFCSGFRDHPQQSVFWSLLPPDHNGIAPPVESSLSLSFSPLPHSSIGVPQSAGFTISSMQPNILDNPFLAMSSPFQQGKEKPMLHENMEQADTGYMFLFRVSGHIDLFALVIALYLPSDYRQPLIWCRSHLRKTSLNSVEFAGNECWDMVHGKDRFFWPVPLLELGYEKKTTLADTDLLTKEKHKEKKHKKHKKGKEKSEGKEREKDKERSDGQPKEKKERKKKHKDQNDRDREKKIDTVEKDIVQPSEGQNGGKLGSKCPESGATVDSKFLLELHKRIKDKGGARENQMLKSITVTYRTSGELAGRVVEINIANSTEAKETYKNKKDGDRNINGEWNHVEVRGVENGFVQGFCVEDGFVQGFNRTDQNRVGGDSGPVEKEVKKQREGEKKNKHKDGERQKSTDKPDYKDRAKEKEKEAKAKEKEPDEKQPVLQESDKDGVDSPILKPSPLLNDGNKSFTYNISLGKRKELEMNGFSHDRPNKLPRLISSSHQLVENARKLELCQSALELACERQAAASTNHKVEAIISSSHQILQNGRKLESKPTSISNQTDKDARTNGFLEAQQLNTSSGKPSSTARSKEKVEASVKLPHPDSKYLSQVFHVPKLKVAEWCDFDDQEWLFSNYKLHVKKPNAGPLEVDCTPQVWAQALQTESMDVAALPYVIPF</sequence>
<name>A0A834L820_RHOSS</name>
<dbReference type="AlphaFoldDB" id="A0A834L820"/>
<feature type="compositionally biased region" description="Basic residues" evidence="3">
    <location>
        <begin position="769"/>
        <end position="781"/>
    </location>
</feature>
<dbReference type="InterPro" id="IPR000719">
    <property type="entry name" value="Prot_kinase_dom"/>
</dbReference>
<comment type="caution">
    <text evidence="5">The sequence shown here is derived from an EMBL/GenBank/DDBJ whole genome shotgun (WGS) entry which is preliminary data.</text>
</comment>
<keyword evidence="1" id="KW-0547">Nucleotide-binding</keyword>